<name>A0AA38HI83_9CUCU</name>
<accession>A0AA38HI83</accession>
<evidence type="ECO:0000256" key="2">
    <source>
        <dbReference type="ARBA" id="ARBA00022737"/>
    </source>
</evidence>
<gene>
    <name evidence="3" type="ORF">Zmor_004442</name>
</gene>
<dbReference type="InterPro" id="IPR040324">
    <property type="entry name" value="WDR44/Dgr2"/>
</dbReference>
<dbReference type="Proteomes" id="UP001168821">
    <property type="component" value="Unassembled WGS sequence"/>
</dbReference>
<evidence type="ECO:0008006" key="5">
    <source>
        <dbReference type="Google" id="ProtNLM"/>
    </source>
</evidence>
<reference evidence="3" key="1">
    <citation type="journal article" date="2023" name="G3 (Bethesda)">
        <title>Whole genome assemblies of Zophobas morio and Tenebrio molitor.</title>
        <authorList>
            <person name="Kaur S."/>
            <person name="Stinson S.A."/>
            <person name="diCenzo G.C."/>
        </authorList>
    </citation>
    <scope>NUCLEOTIDE SEQUENCE</scope>
    <source>
        <strain evidence="3">QUZm001</strain>
    </source>
</reference>
<dbReference type="EMBL" id="JALNTZ010001800">
    <property type="protein sequence ID" value="KAJ3622624.1"/>
    <property type="molecule type" value="Genomic_DNA"/>
</dbReference>
<dbReference type="PANTHER" id="PTHR14221:SF0">
    <property type="entry name" value="WD REPEAT-CONTAINING PROTEIN 44"/>
    <property type="match status" value="1"/>
</dbReference>
<keyword evidence="1" id="KW-0853">WD repeat</keyword>
<dbReference type="Gene3D" id="2.130.10.10">
    <property type="entry name" value="YVTN repeat-like/Quinoprotein amine dehydrogenase"/>
    <property type="match status" value="1"/>
</dbReference>
<comment type="caution">
    <text evidence="3">The sequence shown here is derived from an EMBL/GenBank/DDBJ whole genome shotgun (WGS) entry which is preliminary data.</text>
</comment>
<dbReference type="AlphaFoldDB" id="A0AA38HI83"/>
<protein>
    <recommendedName>
        <fullName evidence="5">WD repeat-containing protein 44</fullName>
    </recommendedName>
</protein>
<evidence type="ECO:0000313" key="4">
    <source>
        <dbReference type="Proteomes" id="UP001168821"/>
    </source>
</evidence>
<dbReference type="SUPFAM" id="SSF50978">
    <property type="entry name" value="WD40 repeat-like"/>
    <property type="match status" value="1"/>
</dbReference>
<proteinExistence type="predicted"/>
<keyword evidence="2" id="KW-0677">Repeat</keyword>
<dbReference type="PANTHER" id="PTHR14221">
    <property type="entry name" value="WD REPEAT DOMAIN 44"/>
    <property type="match status" value="1"/>
</dbReference>
<dbReference type="InterPro" id="IPR036322">
    <property type="entry name" value="WD40_repeat_dom_sf"/>
</dbReference>
<keyword evidence="4" id="KW-1185">Reference proteome</keyword>
<organism evidence="3 4">
    <name type="scientific">Zophobas morio</name>
    <dbReference type="NCBI Taxonomy" id="2755281"/>
    <lineage>
        <taxon>Eukaryota</taxon>
        <taxon>Metazoa</taxon>
        <taxon>Ecdysozoa</taxon>
        <taxon>Arthropoda</taxon>
        <taxon>Hexapoda</taxon>
        <taxon>Insecta</taxon>
        <taxon>Pterygota</taxon>
        <taxon>Neoptera</taxon>
        <taxon>Endopterygota</taxon>
        <taxon>Coleoptera</taxon>
        <taxon>Polyphaga</taxon>
        <taxon>Cucujiformia</taxon>
        <taxon>Tenebrionidae</taxon>
        <taxon>Zophobas</taxon>
    </lineage>
</organism>
<evidence type="ECO:0000313" key="3">
    <source>
        <dbReference type="EMBL" id="KAJ3622624.1"/>
    </source>
</evidence>
<dbReference type="InterPro" id="IPR015943">
    <property type="entry name" value="WD40/YVTN_repeat-like_dom_sf"/>
</dbReference>
<sequence>MIAVGTYEGRCLFYNSEGLQYHTQIFIKRSNKKRGKKISAIVPIEGTNKILVTSNDSRIRMYDLNDFSLLYKFKGAVHNSSQIRASLNQDASYVICGSENNNFYIWSLKTPKASTMKDVIQHSKRVCEYFEAYNAHDETVTVALFAPHSTYPAFLTEDKSPIGELIIAADIRGNIKVERFLFCLVRVSHFYK</sequence>
<evidence type="ECO:0000256" key="1">
    <source>
        <dbReference type="ARBA" id="ARBA00022574"/>
    </source>
</evidence>